<gene>
    <name evidence="1" type="ORF">TBK1r_18440</name>
</gene>
<evidence type="ECO:0000313" key="1">
    <source>
        <dbReference type="EMBL" id="QDV82912.1"/>
    </source>
</evidence>
<proteinExistence type="predicted"/>
<organism evidence="1 2">
    <name type="scientific">Stieleria magnilauensis</name>
    <dbReference type="NCBI Taxonomy" id="2527963"/>
    <lineage>
        <taxon>Bacteria</taxon>
        <taxon>Pseudomonadati</taxon>
        <taxon>Planctomycetota</taxon>
        <taxon>Planctomycetia</taxon>
        <taxon>Pirellulales</taxon>
        <taxon>Pirellulaceae</taxon>
        <taxon>Stieleria</taxon>
    </lineage>
</organism>
<dbReference type="Proteomes" id="UP000318081">
    <property type="component" value="Chromosome"/>
</dbReference>
<keyword evidence="2" id="KW-1185">Reference proteome</keyword>
<protein>
    <submittedName>
        <fullName evidence="1">Uncharacterized protein</fullName>
    </submittedName>
</protein>
<reference evidence="1 2" key="1">
    <citation type="submission" date="2019-02" db="EMBL/GenBank/DDBJ databases">
        <title>Deep-cultivation of Planctomycetes and their phenomic and genomic characterization uncovers novel biology.</title>
        <authorList>
            <person name="Wiegand S."/>
            <person name="Jogler M."/>
            <person name="Boedeker C."/>
            <person name="Pinto D."/>
            <person name="Vollmers J."/>
            <person name="Rivas-Marin E."/>
            <person name="Kohn T."/>
            <person name="Peeters S.H."/>
            <person name="Heuer A."/>
            <person name="Rast P."/>
            <person name="Oberbeckmann S."/>
            <person name="Bunk B."/>
            <person name="Jeske O."/>
            <person name="Meyerdierks A."/>
            <person name="Storesund J.E."/>
            <person name="Kallscheuer N."/>
            <person name="Luecker S."/>
            <person name="Lage O.M."/>
            <person name="Pohl T."/>
            <person name="Merkel B.J."/>
            <person name="Hornburger P."/>
            <person name="Mueller R.-W."/>
            <person name="Bruemmer F."/>
            <person name="Labrenz M."/>
            <person name="Spormann A.M."/>
            <person name="Op den Camp H."/>
            <person name="Overmann J."/>
            <person name="Amann R."/>
            <person name="Jetten M.S.M."/>
            <person name="Mascher T."/>
            <person name="Medema M.H."/>
            <person name="Devos D.P."/>
            <person name="Kaster A.-K."/>
            <person name="Ovreas L."/>
            <person name="Rohde M."/>
            <person name="Galperin M.Y."/>
            <person name="Jogler C."/>
        </authorList>
    </citation>
    <scope>NUCLEOTIDE SEQUENCE [LARGE SCALE GENOMIC DNA]</scope>
    <source>
        <strain evidence="1 2">TBK1r</strain>
    </source>
</reference>
<evidence type="ECO:0000313" key="2">
    <source>
        <dbReference type="Proteomes" id="UP000318081"/>
    </source>
</evidence>
<name>A0ABX5XLQ2_9BACT</name>
<accession>A0ABX5XLQ2</accession>
<dbReference type="EMBL" id="CP036432">
    <property type="protein sequence ID" value="QDV82912.1"/>
    <property type="molecule type" value="Genomic_DNA"/>
</dbReference>
<sequence>MSKNLLDMICLATIWPMAPLTIRDGFRVKLIRSTLCCLRKFLSTLVTQICTCQRRCVYLSLAENSFSQRTEFGGITQIPPIFGDGPVMGLGELSRKLVLKLLTWRA</sequence>